<name>A0ABQ7CLF1_BRACR</name>
<evidence type="ECO:0000313" key="2">
    <source>
        <dbReference type="Proteomes" id="UP000266723"/>
    </source>
</evidence>
<protein>
    <recommendedName>
        <fullName evidence="3">Jacalin-type lectin domain-containing protein</fullName>
    </recommendedName>
</protein>
<dbReference type="EMBL" id="QGKV02000832">
    <property type="protein sequence ID" value="KAF3552361.1"/>
    <property type="molecule type" value="Genomic_DNA"/>
</dbReference>
<gene>
    <name evidence="1" type="ORF">DY000_02008026</name>
</gene>
<organism evidence="1 2">
    <name type="scientific">Brassica cretica</name>
    <name type="common">Mustard</name>
    <dbReference type="NCBI Taxonomy" id="69181"/>
    <lineage>
        <taxon>Eukaryota</taxon>
        <taxon>Viridiplantae</taxon>
        <taxon>Streptophyta</taxon>
        <taxon>Embryophyta</taxon>
        <taxon>Tracheophyta</taxon>
        <taxon>Spermatophyta</taxon>
        <taxon>Magnoliopsida</taxon>
        <taxon>eudicotyledons</taxon>
        <taxon>Gunneridae</taxon>
        <taxon>Pentapetalae</taxon>
        <taxon>rosids</taxon>
        <taxon>malvids</taxon>
        <taxon>Brassicales</taxon>
        <taxon>Brassicaceae</taxon>
        <taxon>Brassiceae</taxon>
        <taxon>Brassica</taxon>
    </lineage>
</organism>
<reference evidence="1 2" key="1">
    <citation type="journal article" date="2020" name="BMC Genomics">
        <title>Intraspecific diversification of the crop wild relative Brassica cretica Lam. using demographic model selection.</title>
        <authorList>
            <person name="Kioukis A."/>
            <person name="Michalopoulou V.A."/>
            <person name="Briers L."/>
            <person name="Pirintsos S."/>
            <person name="Studholme D.J."/>
            <person name="Pavlidis P."/>
            <person name="Sarris P.F."/>
        </authorList>
    </citation>
    <scope>NUCLEOTIDE SEQUENCE [LARGE SCALE GENOMIC DNA]</scope>
    <source>
        <strain evidence="2">cv. PFS-1207/04</strain>
    </source>
</reference>
<evidence type="ECO:0008006" key="3">
    <source>
        <dbReference type="Google" id="ProtNLM"/>
    </source>
</evidence>
<accession>A0ABQ7CLF1</accession>
<sequence>MHPQQHSGDQDYNKMHSRLHQTICIGGSESGVRGSHARVVFVSSTRGIYFGRGGFCSRQAGFQFCVTITTRFGPGPGTG</sequence>
<evidence type="ECO:0000313" key="1">
    <source>
        <dbReference type="EMBL" id="KAF3552361.1"/>
    </source>
</evidence>
<proteinExistence type="predicted"/>
<comment type="caution">
    <text evidence="1">The sequence shown here is derived from an EMBL/GenBank/DDBJ whole genome shotgun (WGS) entry which is preliminary data.</text>
</comment>
<dbReference type="Proteomes" id="UP000266723">
    <property type="component" value="Unassembled WGS sequence"/>
</dbReference>
<keyword evidence="2" id="KW-1185">Reference proteome</keyword>